<gene>
    <name evidence="6" type="ORF">ECRASSUSDP1_LOCUS11558</name>
</gene>
<name>A0AAD1US24_EUPCR</name>
<keyword evidence="2" id="KW-0963">Cytoplasm</keyword>
<dbReference type="PANTHER" id="PTHR20544">
    <property type="entry name" value="CENTROSOMAL PROTEIN CEP135"/>
    <property type="match status" value="1"/>
</dbReference>
<sequence>MSQTKNFLHLRNKLNCLHYSDPLSKESCALVGKLLAEIAKMTENFQKEKTRADTLENTVRQEQIALLPLQKENARVVRENNSLHKEIITVKENLAQNDNSWQKQFRQLESEYNDIKNALKMKDFELKNLRNRNRKLEEKLGGIVKQNTMTNGWQVAPSYSQQENEEEPTSRPKMEMTYMLEKQTSRELESAEEENLFNQVCEADTRLQITHNELNAYRQLKEETDLKFKQLESMIHERDKEISRLNNLYTGTETTVQAAFHEKDNQQTIAKLNSQLDFINKENNRLQSIIEGLKTRKKSAPGLYKENRKAGSKLEKLQKGKFISRALDNEQLRRQNEACENQISQLQQKETSLTKGILLNYVDKNKYLAALQTISLHEQQCAKLKTLITALENQQKLQTLSTLKKSFDLA</sequence>
<evidence type="ECO:0000313" key="6">
    <source>
        <dbReference type="EMBL" id="CAI2370249.1"/>
    </source>
</evidence>
<dbReference type="AlphaFoldDB" id="A0AAD1US24"/>
<comment type="subcellular location">
    <subcellularLocation>
        <location evidence="1">Cytoplasm</location>
        <location evidence="1">Cytoskeleton</location>
        <location evidence="1">Microtubule organizing center</location>
        <location evidence="1">Centrosome</location>
        <location evidence="1">Centriole</location>
    </subcellularLocation>
</comment>
<feature type="coiled-coil region" evidence="5">
    <location>
        <begin position="269"/>
        <end position="296"/>
    </location>
</feature>
<evidence type="ECO:0000256" key="1">
    <source>
        <dbReference type="ARBA" id="ARBA00004114"/>
    </source>
</evidence>
<protein>
    <submittedName>
        <fullName evidence="6">Uncharacterized protein</fullName>
    </submittedName>
</protein>
<evidence type="ECO:0000256" key="2">
    <source>
        <dbReference type="ARBA" id="ARBA00022490"/>
    </source>
</evidence>
<dbReference type="GO" id="GO:0005814">
    <property type="term" value="C:centriole"/>
    <property type="evidence" value="ECO:0007669"/>
    <property type="project" value="UniProtKB-SubCell"/>
</dbReference>
<comment type="similarity">
    <text evidence="4">Belongs to the CEP135/TSGA10 family.</text>
</comment>
<keyword evidence="7" id="KW-1185">Reference proteome</keyword>
<keyword evidence="3" id="KW-0206">Cytoskeleton</keyword>
<dbReference type="Proteomes" id="UP001295684">
    <property type="component" value="Unassembled WGS sequence"/>
</dbReference>
<evidence type="ECO:0000256" key="4">
    <source>
        <dbReference type="ARBA" id="ARBA00038123"/>
    </source>
</evidence>
<keyword evidence="5" id="KW-0175">Coiled coil</keyword>
<accession>A0AAD1US24</accession>
<comment type="caution">
    <text evidence="6">The sequence shown here is derived from an EMBL/GenBank/DDBJ whole genome shotgun (WGS) entry which is preliminary data.</text>
</comment>
<evidence type="ECO:0000256" key="5">
    <source>
        <dbReference type="SAM" id="Coils"/>
    </source>
</evidence>
<evidence type="ECO:0000313" key="7">
    <source>
        <dbReference type="Proteomes" id="UP001295684"/>
    </source>
</evidence>
<reference evidence="6" key="1">
    <citation type="submission" date="2023-07" db="EMBL/GenBank/DDBJ databases">
        <authorList>
            <consortium name="AG Swart"/>
            <person name="Singh M."/>
            <person name="Singh A."/>
            <person name="Seah K."/>
            <person name="Emmerich C."/>
        </authorList>
    </citation>
    <scope>NUCLEOTIDE SEQUENCE</scope>
    <source>
        <strain evidence="6">DP1</strain>
    </source>
</reference>
<dbReference type="InterPro" id="IPR051877">
    <property type="entry name" value="Centriole_BasalBody_StrucProt"/>
</dbReference>
<dbReference type="PANTHER" id="PTHR20544:SF0">
    <property type="entry name" value="NUCLEOPROTEIN TPR_MLP1 DOMAIN-CONTAINING PROTEIN"/>
    <property type="match status" value="1"/>
</dbReference>
<feature type="coiled-coil region" evidence="5">
    <location>
        <begin position="91"/>
        <end position="146"/>
    </location>
</feature>
<dbReference type="EMBL" id="CAMPGE010011414">
    <property type="protein sequence ID" value="CAI2370249.1"/>
    <property type="molecule type" value="Genomic_DNA"/>
</dbReference>
<evidence type="ECO:0000256" key="3">
    <source>
        <dbReference type="ARBA" id="ARBA00023212"/>
    </source>
</evidence>
<proteinExistence type="inferred from homology"/>
<organism evidence="6 7">
    <name type="scientific">Euplotes crassus</name>
    <dbReference type="NCBI Taxonomy" id="5936"/>
    <lineage>
        <taxon>Eukaryota</taxon>
        <taxon>Sar</taxon>
        <taxon>Alveolata</taxon>
        <taxon>Ciliophora</taxon>
        <taxon>Intramacronucleata</taxon>
        <taxon>Spirotrichea</taxon>
        <taxon>Hypotrichia</taxon>
        <taxon>Euplotida</taxon>
        <taxon>Euplotidae</taxon>
        <taxon>Moneuplotes</taxon>
    </lineage>
</organism>